<proteinExistence type="predicted"/>
<reference evidence="1" key="2">
    <citation type="journal article" date="2021" name="PeerJ">
        <title>Extensive microbial diversity within the chicken gut microbiome revealed by metagenomics and culture.</title>
        <authorList>
            <person name="Gilroy R."/>
            <person name="Ravi A."/>
            <person name="Getino M."/>
            <person name="Pursley I."/>
            <person name="Horton D.L."/>
            <person name="Alikhan N.F."/>
            <person name="Baker D."/>
            <person name="Gharbi K."/>
            <person name="Hall N."/>
            <person name="Watson M."/>
            <person name="Adriaenssens E.M."/>
            <person name="Foster-Nyarko E."/>
            <person name="Jarju S."/>
            <person name="Secka A."/>
            <person name="Antonio M."/>
            <person name="Oren A."/>
            <person name="Chaudhuri R.R."/>
            <person name="La Ragione R."/>
            <person name="Hildebrand F."/>
            <person name="Pallen M.J."/>
        </authorList>
    </citation>
    <scope>NUCLEOTIDE SEQUENCE</scope>
    <source>
        <strain evidence="1">ChiBcec6-7307</strain>
    </source>
</reference>
<protein>
    <recommendedName>
        <fullName evidence="3">Tubulin like</fullName>
    </recommendedName>
</protein>
<dbReference type="Proteomes" id="UP000886889">
    <property type="component" value="Unassembled WGS sequence"/>
</dbReference>
<dbReference type="SUPFAM" id="SSF52490">
    <property type="entry name" value="Tubulin nucleotide-binding domain-like"/>
    <property type="match status" value="1"/>
</dbReference>
<sequence length="1158" mass="130465">MGLSEEYKKRIQESLDAETGGRLHAIAAKATAVKAPVLIIGLGGTGMDALRITKKLIYDTIQSEKKDGEYTDKPKNIEYLGIDTDEGEEKKSYQGMYLNKTAGEIQIYTMPHVQPVLAHPELLPPYINSWLNTNIDTQTVISGAGAVRQLGRLLLMQNLSKVQTILESKIKKATSGFDTNVPMYVFILAGISGGTGSGTFLDMPYLVKAVSETNDGRPVRNVGILFMPDVNAGKSGVDNVKRESIYANGYAALKELDYLQKIEEVGDTFVQTYGTLRTGMTGEKPIPPYDICLLMSSRDVNGTSYGTGDENYAEVIHVAAETIFNFVLGDDGAADYTGFSIQSFLSNEVSNINTYKTQLGNLRHPVSYLYSIAGASSARLPIDDIMSYLTYKAFQEVQRYWDLRPQNEDVDQLLAFFKLSKGAVVNGGRARVKFPDTSRVDYKAVKERAPQVIQLYETAFAAQQKVIKENFKLMQEGLEEQIRDDNNLINQIFLDLTKGPVFAQQCLYTADPQRRSVITDLRRMNAEFMGEILQPEQMNVLEGNANAALNKIRNGSSIMGHKKELQEYLDAMNAWYNAKFRNELYGYAASYCSGAANTLTEKNNHIYDIVAELLDTLVKIFDKYGKIKTNAVEIKGEKGTTLTWSLVDTPAFIREVEARMENNPEFAVNLQEVVANFYHYLFENTELWTGNRKEDVVENINGFIYKQFNNILNHSMDFFLAMIAQSQNKTLNQYCDEIIQELRKRAQVHFPIDHAFSTGAVTQPSYSFISVPSNSPQLLQAAKNVAATTVTVGGAASIVKGSGINDRIFMMNFLSATPLSLYADLKHFYEKYKTHQQKPGLHLYEKNSYNEVDWKYLPSPYPETEWVAFDDPTERQINDFYRGVLAKGLAYGYVTENPMAGTMTCRWGEQTGWQEILEQFGVKPDESAAIPSNEGGRLVRALQERLENPAARCSETLTRTEMVTDDNHTELKKEYEEIIFIQMFKVRDRIKEMVEDHERCAQILEQIKSRVVDDSSAESFILCRLLGLISCPKFTDYVYEDYKGVYQPLISLTGAQANFAEHYLLNAFMGLEDTVRDQLSEKARSLLHATEDIAGLRADFEDFTQVRIKEPTESQAFKYGWKDMADGEKILSSYQILKQSADNVMNMLGPSKPSGRKW</sequence>
<name>A0A9D1P0Z4_9FIRM</name>
<dbReference type="Gene3D" id="3.40.50.1440">
    <property type="entry name" value="Tubulin/FtsZ, GTPase domain"/>
    <property type="match status" value="1"/>
</dbReference>
<gene>
    <name evidence="1" type="ORF">IAC80_08875</name>
</gene>
<dbReference type="InterPro" id="IPR025904">
    <property type="entry name" value="Tubulin-like"/>
</dbReference>
<evidence type="ECO:0000313" key="2">
    <source>
        <dbReference type="Proteomes" id="UP000886889"/>
    </source>
</evidence>
<comment type="caution">
    <text evidence="1">The sequence shown here is derived from an EMBL/GenBank/DDBJ whole genome shotgun (WGS) entry which is preliminary data.</text>
</comment>
<evidence type="ECO:0008006" key="3">
    <source>
        <dbReference type="Google" id="ProtNLM"/>
    </source>
</evidence>
<dbReference type="EMBL" id="DVOS01000073">
    <property type="protein sequence ID" value="HIV24032.1"/>
    <property type="molecule type" value="Genomic_DNA"/>
</dbReference>
<organism evidence="1 2">
    <name type="scientific">Candidatus Merdiplasma excrementigallinarum</name>
    <dbReference type="NCBI Taxonomy" id="2840864"/>
    <lineage>
        <taxon>Bacteria</taxon>
        <taxon>Bacillati</taxon>
        <taxon>Bacillota</taxon>
        <taxon>Clostridia</taxon>
        <taxon>Lachnospirales</taxon>
        <taxon>Lachnospiraceae</taxon>
        <taxon>Lachnospiraceae incertae sedis</taxon>
        <taxon>Candidatus Merdiplasma</taxon>
    </lineage>
</organism>
<dbReference type="InterPro" id="IPR036525">
    <property type="entry name" value="Tubulin/FtsZ_GTPase_sf"/>
</dbReference>
<dbReference type="Pfam" id="PF13809">
    <property type="entry name" value="Tubulin_2"/>
    <property type="match status" value="1"/>
</dbReference>
<evidence type="ECO:0000313" key="1">
    <source>
        <dbReference type="EMBL" id="HIV24032.1"/>
    </source>
</evidence>
<dbReference type="AlphaFoldDB" id="A0A9D1P0Z4"/>
<accession>A0A9D1P0Z4</accession>
<reference evidence="1" key="1">
    <citation type="submission" date="2020-10" db="EMBL/GenBank/DDBJ databases">
        <authorList>
            <person name="Gilroy R."/>
        </authorList>
    </citation>
    <scope>NUCLEOTIDE SEQUENCE</scope>
    <source>
        <strain evidence="1">ChiBcec6-7307</strain>
    </source>
</reference>